<keyword evidence="8 9" id="KW-0472">Membrane</keyword>
<feature type="domain" description="Histidine kinase" evidence="10">
    <location>
        <begin position="233"/>
        <end position="445"/>
    </location>
</feature>
<evidence type="ECO:0000259" key="10">
    <source>
        <dbReference type="PROSITE" id="PS50109"/>
    </source>
</evidence>
<dbReference type="PROSITE" id="PS50109">
    <property type="entry name" value="HIS_KIN"/>
    <property type="match status" value="1"/>
</dbReference>
<keyword evidence="9" id="KW-1133">Transmembrane helix</keyword>
<dbReference type="Pfam" id="PF02518">
    <property type="entry name" value="HATPase_c"/>
    <property type="match status" value="1"/>
</dbReference>
<dbReference type="CDD" id="cd00082">
    <property type="entry name" value="HisKA"/>
    <property type="match status" value="1"/>
</dbReference>
<dbReference type="SMART" id="SM00388">
    <property type="entry name" value="HisKA"/>
    <property type="match status" value="1"/>
</dbReference>
<comment type="subcellular location">
    <subcellularLocation>
        <location evidence="2">Membrane</location>
    </subcellularLocation>
</comment>
<dbReference type="EMBL" id="JXJU01000005">
    <property type="protein sequence ID" value="PCS00208.1"/>
    <property type="molecule type" value="Genomic_DNA"/>
</dbReference>
<dbReference type="PRINTS" id="PR00344">
    <property type="entry name" value="BCTRLSENSOR"/>
</dbReference>
<comment type="caution">
    <text evidence="11">The sequence shown here is derived from an EMBL/GenBank/DDBJ whole genome shotgun (WGS) entry which is preliminary data.</text>
</comment>
<dbReference type="InterPro" id="IPR036890">
    <property type="entry name" value="HATPase_C_sf"/>
</dbReference>
<dbReference type="AlphaFoldDB" id="A0A2A5RLS7"/>
<dbReference type="EC" id="2.7.13.3" evidence="3"/>
<dbReference type="STRING" id="1291764.GCA_001311235_02362"/>
<evidence type="ECO:0000256" key="8">
    <source>
        <dbReference type="ARBA" id="ARBA00023136"/>
    </source>
</evidence>
<dbReference type="PANTHER" id="PTHR43711:SF28">
    <property type="entry name" value="SENSOR HISTIDINE KINASE YXDK"/>
    <property type="match status" value="1"/>
</dbReference>
<reference evidence="11 12" key="1">
    <citation type="submission" date="2014-12" db="EMBL/GenBank/DDBJ databases">
        <title>Draft genome sequences of 10 type strains of Lactococcus.</title>
        <authorList>
            <person name="Sun Z."/>
            <person name="Zhong Z."/>
            <person name="Liu W."/>
            <person name="Zhang W."/>
            <person name="Zhang H."/>
        </authorList>
    </citation>
    <scope>NUCLEOTIDE SEQUENCE [LARGE SCALE GENOMIC DNA]</scope>
    <source>
        <strain evidence="11 12">JCM 16395</strain>
    </source>
</reference>
<dbReference type="InterPro" id="IPR036097">
    <property type="entry name" value="HisK_dim/P_sf"/>
</dbReference>
<keyword evidence="7" id="KW-0902">Two-component regulatory system</keyword>
<evidence type="ECO:0000256" key="7">
    <source>
        <dbReference type="ARBA" id="ARBA00023012"/>
    </source>
</evidence>
<keyword evidence="12" id="KW-1185">Reference proteome</keyword>
<dbReference type="FunFam" id="1.10.287.130:FF:000001">
    <property type="entry name" value="Two-component sensor histidine kinase"/>
    <property type="match status" value="1"/>
</dbReference>
<dbReference type="SUPFAM" id="SSF47384">
    <property type="entry name" value="Homodimeric domain of signal transducing histidine kinase"/>
    <property type="match status" value="1"/>
</dbReference>
<organism evidence="11 12">
    <name type="scientific">Lactococcus fujiensis JCM 16395</name>
    <dbReference type="NCBI Taxonomy" id="1291764"/>
    <lineage>
        <taxon>Bacteria</taxon>
        <taxon>Bacillati</taxon>
        <taxon>Bacillota</taxon>
        <taxon>Bacilli</taxon>
        <taxon>Lactobacillales</taxon>
        <taxon>Streptococcaceae</taxon>
        <taxon>Lactococcus</taxon>
    </lineage>
</organism>
<dbReference type="SMART" id="SM00387">
    <property type="entry name" value="HATPase_c"/>
    <property type="match status" value="1"/>
</dbReference>
<protein>
    <recommendedName>
        <fullName evidence="3">histidine kinase</fullName>
        <ecNumber evidence="3">2.7.13.3</ecNumber>
    </recommendedName>
</protein>
<dbReference type="GO" id="GO:0016020">
    <property type="term" value="C:membrane"/>
    <property type="evidence" value="ECO:0007669"/>
    <property type="project" value="UniProtKB-SubCell"/>
</dbReference>
<feature type="transmembrane region" description="Helical" evidence="9">
    <location>
        <begin position="149"/>
        <end position="171"/>
    </location>
</feature>
<comment type="catalytic activity">
    <reaction evidence="1">
        <text>ATP + protein L-histidine = ADP + protein N-phospho-L-histidine.</text>
        <dbReference type="EC" id="2.7.13.3"/>
    </reaction>
</comment>
<accession>A0A2A5RLS7</accession>
<dbReference type="Pfam" id="PF00512">
    <property type="entry name" value="HisKA"/>
    <property type="match status" value="1"/>
</dbReference>
<evidence type="ECO:0000256" key="6">
    <source>
        <dbReference type="ARBA" id="ARBA00022777"/>
    </source>
</evidence>
<dbReference type="Gene3D" id="3.30.565.10">
    <property type="entry name" value="Histidine kinase-like ATPase, C-terminal domain"/>
    <property type="match status" value="1"/>
</dbReference>
<evidence type="ECO:0000256" key="2">
    <source>
        <dbReference type="ARBA" id="ARBA00004370"/>
    </source>
</evidence>
<dbReference type="FunFam" id="3.30.565.10:FF:000006">
    <property type="entry name" value="Sensor histidine kinase WalK"/>
    <property type="match status" value="1"/>
</dbReference>
<keyword evidence="4" id="KW-0597">Phosphoprotein</keyword>
<dbReference type="Proteomes" id="UP000218181">
    <property type="component" value="Unassembled WGS sequence"/>
</dbReference>
<evidence type="ECO:0000313" key="11">
    <source>
        <dbReference type="EMBL" id="PCS00208.1"/>
    </source>
</evidence>
<dbReference type="SUPFAM" id="SSF55874">
    <property type="entry name" value="ATPase domain of HSP90 chaperone/DNA topoisomerase II/histidine kinase"/>
    <property type="match status" value="1"/>
</dbReference>
<dbReference type="RefSeq" id="WP_096818017.1">
    <property type="nucleotide sequence ID" value="NZ_JXJU01000005.1"/>
</dbReference>
<dbReference type="InterPro" id="IPR004358">
    <property type="entry name" value="Sig_transdc_His_kin-like_C"/>
</dbReference>
<evidence type="ECO:0000256" key="3">
    <source>
        <dbReference type="ARBA" id="ARBA00012438"/>
    </source>
</evidence>
<keyword evidence="6 11" id="KW-0418">Kinase</keyword>
<dbReference type="OrthoDB" id="9786919at2"/>
<evidence type="ECO:0000256" key="4">
    <source>
        <dbReference type="ARBA" id="ARBA00022553"/>
    </source>
</evidence>
<dbReference type="InterPro" id="IPR050736">
    <property type="entry name" value="Sensor_HK_Regulatory"/>
</dbReference>
<evidence type="ECO:0000313" key="12">
    <source>
        <dbReference type="Proteomes" id="UP000218181"/>
    </source>
</evidence>
<evidence type="ECO:0000256" key="9">
    <source>
        <dbReference type="SAM" id="Phobius"/>
    </source>
</evidence>
<name>A0A2A5RLS7_9LACT</name>
<gene>
    <name evidence="11" type="ORF">RT41_GL001519</name>
</gene>
<sequence length="445" mass="50551">MKKKDKKDKRQSNASYLTRIFVRIFLVITALNIIIVAGVVAINELQMREAEGAALLSSIQEAAINGNINWREFELAKDGESWTDFARVTRQTGEVDESHGTSGFLKSNWSIHFDYFHVTNYGVYWHDKSKQDGIQIDLWINVDAVIDSVFRTVIAIVVVMWLSFLGGIFIIRSYAKKLSQPLSDLSDSTEKNDGNPLPVPENPIEVRQLAQNFNKLLNRLNVKILQEQQFVSDASHELRTPVAAIRGHATLLKRRWKEHPEIIDESLDYIDEESQRMKTMIEELLTISRGNHMEIENEKFDLSEYVARLITEIQPAIVQKIEVQLTENAIVNADKKAVRQVLIAFIENAGKYSPVEKNIVVKLKTSGDTLDLSVADEGQGIPNEEKEKIFERFYRIDKSRSSEIPGTGLGLSIAKQYAEMMGAWIFVSDNVPTGSIFHLVFHKES</sequence>
<evidence type="ECO:0000256" key="5">
    <source>
        <dbReference type="ARBA" id="ARBA00022679"/>
    </source>
</evidence>
<dbReference type="Gene3D" id="1.10.287.130">
    <property type="match status" value="1"/>
</dbReference>
<dbReference type="GO" id="GO:0000155">
    <property type="term" value="F:phosphorelay sensor kinase activity"/>
    <property type="evidence" value="ECO:0007669"/>
    <property type="project" value="InterPro"/>
</dbReference>
<dbReference type="PANTHER" id="PTHR43711">
    <property type="entry name" value="TWO-COMPONENT HISTIDINE KINASE"/>
    <property type="match status" value="1"/>
</dbReference>
<keyword evidence="5" id="KW-0808">Transferase</keyword>
<dbReference type="InterPro" id="IPR003594">
    <property type="entry name" value="HATPase_dom"/>
</dbReference>
<proteinExistence type="predicted"/>
<dbReference type="CDD" id="cd00075">
    <property type="entry name" value="HATPase"/>
    <property type="match status" value="1"/>
</dbReference>
<evidence type="ECO:0000256" key="1">
    <source>
        <dbReference type="ARBA" id="ARBA00000085"/>
    </source>
</evidence>
<dbReference type="InterPro" id="IPR003661">
    <property type="entry name" value="HisK_dim/P_dom"/>
</dbReference>
<keyword evidence="9" id="KW-0812">Transmembrane</keyword>
<feature type="transmembrane region" description="Helical" evidence="9">
    <location>
        <begin position="20"/>
        <end position="42"/>
    </location>
</feature>
<dbReference type="InterPro" id="IPR005467">
    <property type="entry name" value="His_kinase_dom"/>
</dbReference>